<evidence type="ECO:0000256" key="2">
    <source>
        <dbReference type="SAM" id="MobiDB-lite"/>
    </source>
</evidence>
<evidence type="ECO:0000313" key="4">
    <source>
        <dbReference type="EMBL" id="KAH0883203.1"/>
    </source>
</evidence>
<organism evidence="4 5">
    <name type="scientific">Brassica napus</name>
    <name type="common">Rape</name>
    <dbReference type="NCBI Taxonomy" id="3708"/>
    <lineage>
        <taxon>Eukaryota</taxon>
        <taxon>Viridiplantae</taxon>
        <taxon>Streptophyta</taxon>
        <taxon>Embryophyta</taxon>
        <taxon>Tracheophyta</taxon>
        <taxon>Spermatophyta</taxon>
        <taxon>Magnoliopsida</taxon>
        <taxon>eudicotyledons</taxon>
        <taxon>Gunneridae</taxon>
        <taxon>Pentapetalae</taxon>
        <taxon>rosids</taxon>
        <taxon>malvids</taxon>
        <taxon>Brassicales</taxon>
        <taxon>Brassicaceae</taxon>
        <taxon>Brassiceae</taxon>
        <taxon>Brassica</taxon>
    </lineage>
</organism>
<dbReference type="Proteomes" id="UP000824890">
    <property type="component" value="Unassembled WGS sequence"/>
</dbReference>
<dbReference type="SUPFAM" id="SSF56112">
    <property type="entry name" value="Protein kinase-like (PK-like)"/>
    <property type="match status" value="1"/>
</dbReference>
<keyword evidence="1" id="KW-0067">ATP-binding</keyword>
<accession>A0ABQ7ZSK3</accession>
<dbReference type="PANTHER" id="PTHR23257:SF839">
    <property type="entry name" value="PROTEIN KINASE DOMAIN-CONTAINING PROTEIN"/>
    <property type="match status" value="1"/>
</dbReference>
<dbReference type="InterPro" id="IPR011009">
    <property type="entry name" value="Kinase-like_dom_sf"/>
</dbReference>
<feature type="domain" description="Protein kinase" evidence="3">
    <location>
        <begin position="249"/>
        <end position="354"/>
    </location>
</feature>
<dbReference type="Gene3D" id="1.10.510.10">
    <property type="entry name" value="Transferase(Phosphotransferase) domain 1"/>
    <property type="match status" value="1"/>
</dbReference>
<dbReference type="InterPro" id="IPR050167">
    <property type="entry name" value="Ser_Thr_protein_kinase"/>
</dbReference>
<evidence type="ECO:0000256" key="1">
    <source>
        <dbReference type="PROSITE-ProRule" id="PRU10141"/>
    </source>
</evidence>
<dbReference type="EMBL" id="JAGKQM010000014">
    <property type="protein sequence ID" value="KAH0883203.1"/>
    <property type="molecule type" value="Genomic_DNA"/>
</dbReference>
<evidence type="ECO:0000313" key="5">
    <source>
        <dbReference type="Proteomes" id="UP000824890"/>
    </source>
</evidence>
<gene>
    <name evidence="4" type="ORF">HID58_059299</name>
</gene>
<dbReference type="PANTHER" id="PTHR23257">
    <property type="entry name" value="SERINE-THREONINE PROTEIN KINASE"/>
    <property type="match status" value="1"/>
</dbReference>
<keyword evidence="1" id="KW-0547">Nucleotide-binding</keyword>
<reference evidence="4 5" key="1">
    <citation type="submission" date="2021-05" db="EMBL/GenBank/DDBJ databases">
        <title>Genome Assembly of Synthetic Allotetraploid Brassica napus Reveals Homoeologous Exchanges between Subgenomes.</title>
        <authorList>
            <person name="Davis J.T."/>
        </authorList>
    </citation>
    <scope>NUCLEOTIDE SEQUENCE [LARGE SCALE GENOMIC DNA]</scope>
    <source>
        <strain evidence="5">cv. Da-Ae</strain>
        <tissue evidence="4">Seedling</tissue>
    </source>
</reference>
<feature type="compositionally biased region" description="Polar residues" evidence="2">
    <location>
        <begin position="49"/>
        <end position="61"/>
    </location>
</feature>
<feature type="region of interest" description="Disordered" evidence="2">
    <location>
        <begin position="46"/>
        <end position="68"/>
    </location>
</feature>
<name>A0ABQ7ZSK3_BRANA</name>
<dbReference type="Pfam" id="PF07714">
    <property type="entry name" value="PK_Tyr_Ser-Thr"/>
    <property type="match status" value="1"/>
</dbReference>
<proteinExistence type="predicted"/>
<keyword evidence="5" id="KW-1185">Reference proteome</keyword>
<dbReference type="InterPro" id="IPR017441">
    <property type="entry name" value="Protein_kinase_ATP_BS"/>
</dbReference>
<dbReference type="PROSITE" id="PS50011">
    <property type="entry name" value="PROTEIN_KINASE_DOM"/>
    <property type="match status" value="1"/>
</dbReference>
<comment type="caution">
    <text evidence="4">The sequence shown here is derived from an EMBL/GenBank/DDBJ whole genome shotgun (WGS) entry which is preliminary data.</text>
</comment>
<feature type="binding site" evidence="1">
    <location>
        <position position="276"/>
    </location>
    <ligand>
        <name>ATP</name>
        <dbReference type="ChEBI" id="CHEBI:30616"/>
    </ligand>
</feature>
<dbReference type="InterPro" id="IPR000719">
    <property type="entry name" value="Prot_kinase_dom"/>
</dbReference>
<dbReference type="InterPro" id="IPR001245">
    <property type="entry name" value="Ser-Thr/Tyr_kinase_cat_dom"/>
</dbReference>
<protein>
    <recommendedName>
        <fullName evidence="3">Protein kinase domain-containing protein</fullName>
    </recommendedName>
</protein>
<evidence type="ECO:0000259" key="3">
    <source>
        <dbReference type="PROSITE" id="PS50011"/>
    </source>
</evidence>
<dbReference type="PROSITE" id="PS00107">
    <property type="entry name" value="PROTEIN_KINASE_ATP"/>
    <property type="match status" value="1"/>
</dbReference>
<sequence>MCDLVESIFVNPYGIYDNNFPLMVAPKFLQQNRFLLETNHPDGKFHRSPSGNGFTNPQTGPAYTRSGKPMLRKKAVSDQQLQEESQIDNRLEAIPKPPWQMVREKSPSLAMSFGSEKWEESDFSFNNPELGINETQLTTESSGLLPSGSQDSGSPVFSLSTNTNENLADCLVREGNLDVFPRTQRSFDVLCKKILLGPRVIVEDVTNDATIVPHVINIKSNDNNSYTREGESTSVCSMSRMEIIKNTDLKDLRELGSGTFGTVYNGKWRGTDVAIKRIKNSCFSGTSSEQDRQISGGKLGSWRIFTIQMWWPFYGVVPNGPGESMATVTEFMVNGSLRHALHRKDRYIPFYTQT</sequence>